<evidence type="ECO:0000256" key="2">
    <source>
        <dbReference type="ARBA" id="ARBA00010617"/>
    </source>
</evidence>
<keyword evidence="3 8" id="KW-0349">Heme</keyword>
<name>A0A834YNY1_TETSI</name>
<evidence type="ECO:0008006" key="13">
    <source>
        <dbReference type="Google" id="ProtNLM"/>
    </source>
</evidence>
<keyword evidence="10" id="KW-1133">Transmembrane helix</keyword>
<dbReference type="CDD" id="cd11043">
    <property type="entry name" value="CYP90-like"/>
    <property type="match status" value="1"/>
</dbReference>
<dbReference type="GO" id="GO:0016705">
    <property type="term" value="F:oxidoreductase activity, acting on paired donors, with incorporation or reduction of molecular oxygen"/>
    <property type="evidence" value="ECO:0007669"/>
    <property type="project" value="InterPro"/>
</dbReference>
<evidence type="ECO:0000256" key="6">
    <source>
        <dbReference type="ARBA" id="ARBA00023004"/>
    </source>
</evidence>
<dbReference type="GO" id="GO:0016125">
    <property type="term" value="P:sterol metabolic process"/>
    <property type="evidence" value="ECO:0007669"/>
    <property type="project" value="TreeGrafter"/>
</dbReference>
<evidence type="ECO:0000256" key="8">
    <source>
        <dbReference type="PIRSR" id="PIRSR602401-1"/>
    </source>
</evidence>
<keyword evidence="7 9" id="KW-0503">Monooxygenase</keyword>
<evidence type="ECO:0000256" key="4">
    <source>
        <dbReference type="ARBA" id="ARBA00022723"/>
    </source>
</evidence>
<dbReference type="InterPro" id="IPR017972">
    <property type="entry name" value="Cyt_P450_CS"/>
</dbReference>
<evidence type="ECO:0000256" key="5">
    <source>
        <dbReference type="ARBA" id="ARBA00023002"/>
    </source>
</evidence>
<keyword evidence="6 8" id="KW-0408">Iron</keyword>
<feature type="transmembrane region" description="Helical" evidence="10">
    <location>
        <begin position="40"/>
        <end position="63"/>
    </location>
</feature>
<proteinExistence type="inferred from homology"/>
<dbReference type="PANTHER" id="PTHR24286:SF384">
    <property type="entry name" value="P450, PUTATIVE (EUROFUNG)-RELATED"/>
    <property type="match status" value="1"/>
</dbReference>
<dbReference type="OMA" id="CARRDCE"/>
<dbReference type="InterPro" id="IPR036396">
    <property type="entry name" value="Cyt_P450_sf"/>
</dbReference>
<dbReference type="SUPFAM" id="SSF48264">
    <property type="entry name" value="Cytochrome P450"/>
    <property type="match status" value="1"/>
</dbReference>
<reference evidence="11 12" key="1">
    <citation type="submission" date="2020-04" db="EMBL/GenBank/DDBJ databases">
        <title>Plant Genome Project.</title>
        <authorList>
            <person name="Zhang R.-G."/>
        </authorList>
    </citation>
    <scope>NUCLEOTIDE SEQUENCE [LARGE SCALE GENOMIC DNA]</scope>
    <source>
        <strain evidence="11">YNK0</strain>
        <tissue evidence="11">Leaf</tissue>
    </source>
</reference>
<gene>
    <name evidence="11" type="ORF">HHK36_022016</name>
</gene>
<dbReference type="PROSITE" id="PS00086">
    <property type="entry name" value="CYTOCHROME_P450"/>
    <property type="match status" value="1"/>
</dbReference>
<comment type="cofactor">
    <cofactor evidence="1 8">
        <name>heme</name>
        <dbReference type="ChEBI" id="CHEBI:30413"/>
    </cofactor>
</comment>
<dbReference type="InterPro" id="IPR002401">
    <property type="entry name" value="Cyt_P450_E_grp-I"/>
</dbReference>
<dbReference type="EMBL" id="JABCRI010000016">
    <property type="protein sequence ID" value="KAF8391782.1"/>
    <property type="molecule type" value="Genomic_DNA"/>
</dbReference>
<keyword evidence="4 8" id="KW-0479">Metal-binding</keyword>
<accession>A0A834YNY1</accession>
<dbReference type="PANTHER" id="PTHR24286">
    <property type="entry name" value="CYTOCHROME P450 26"/>
    <property type="match status" value="1"/>
</dbReference>
<dbReference type="InterPro" id="IPR001128">
    <property type="entry name" value="Cyt_P450"/>
</dbReference>
<dbReference type="GO" id="GO:0004497">
    <property type="term" value="F:monooxygenase activity"/>
    <property type="evidence" value="ECO:0007669"/>
    <property type="project" value="UniProtKB-KW"/>
</dbReference>
<sequence>MLNHIFSPSSFLTKREGVMDSLFYLVGNSQRLGESSLFKIVPLISCSLLGLLTLACLAGFTAFRAKFRPKGYSLPPGSFGWPLVGETLIRQRLGQLGKPEEYIKRRRLLYGKDIFKTSLLLQPVAVVCGPAANKFLFSNENKLVVTWWTKSIQNVFPSSVLTSRGLHARPIKKLLTAFLKPEALQSYVGTMDSITQSFMETEWEGKEEIMVFPLLKLHSFVMASRIFTTIQDPNIVQNLTQQFHVLMDGIIEIPLNIPGTRYYRAMRARDVICRDLLSVIKQRRVALSAGTVSPTHDLLTSLLSTADENGRFLTEKEITDNILLLLFSAHGTTSSTIAMLMRYLAEMPHIYEEILREQIGIAASKAPGELLDWKDIRQMKYSWNTTCEVLRLSPPIEGTFREAITDLTYGGFDIPKGWKLFWSVHSSHKNPEYFPEPEKFDPSRFDGDGPAPYTYVPFGGGPRRCPGYEYARLEIMVFLHNLVKRFRWEPVFPNEKIKVDPLPVPVQGFPIRLRPR</sequence>
<dbReference type="OrthoDB" id="1372046at2759"/>
<dbReference type="PRINTS" id="PR00385">
    <property type="entry name" value="P450"/>
</dbReference>
<keyword evidence="5 9" id="KW-0560">Oxidoreductase</keyword>
<keyword evidence="12" id="KW-1185">Reference proteome</keyword>
<evidence type="ECO:0000256" key="3">
    <source>
        <dbReference type="ARBA" id="ARBA00022617"/>
    </source>
</evidence>
<dbReference type="AlphaFoldDB" id="A0A834YNY1"/>
<feature type="binding site" description="axial binding residue" evidence="8">
    <location>
        <position position="465"/>
    </location>
    <ligand>
        <name>heme</name>
        <dbReference type="ChEBI" id="CHEBI:30413"/>
    </ligand>
    <ligandPart>
        <name>Fe</name>
        <dbReference type="ChEBI" id="CHEBI:18248"/>
    </ligandPart>
</feature>
<keyword evidence="10" id="KW-0812">Transmembrane</keyword>
<evidence type="ECO:0000256" key="7">
    <source>
        <dbReference type="ARBA" id="ARBA00023033"/>
    </source>
</evidence>
<dbReference type="Gene3D" id="1.10.630.10">
    <property type="entry name" value="Cytochrome P450"/>
    <property type="match status" value="1"/>
</dbReference>
<dbReference type="Proteomes" id="UP000655225">
    <property type="component" value="Unassembled WGS sequence"/>
</dbReference>
<dbReference type="GO" id="GO:0020037">
    <property type="term" value="F:heme binding"/>
    <property type="evidence" value="ECO:0007669"/>
    <property type="project" value="InterPro"/>
</dbReference>
<evidence type="ECO:0000256" key="1">
    <source>
        <dbReference type="ARBA" id="ARBA00001971"/>
    </source>
</evidence>
<evidence type="ECO:0000313" key="12">
    <source>
        <dbReference type="Proteomes" id="UP000655225"/>
    </source>
</evidence>
<dbReference type="Pfam" id="PF00067">
    <property type="entry name" value="p450"/>
    <property type="match status" value="1"/>
</dbReference>
<dbReference type="PRINTS" id="PR00463">
    <property type="entry name" value="EP450I"/>
</dbReference>
<evidence type="ECO:0000313" key="11">
    <source>
        <dbReference type="EMBL" id="KAF8391782.1"/>
    </source>
</evidence>
<dbReference type="GO" id="GO:0005506">
    <property type="term" value="F:iron ion binding"/>
    <property type="evidence" value="ECO:0007669"/>
    <property type="project" value="InterPro"/>
</dbReference>
<keyword evidence="10" id="KW-0472">Membrane</keyword>
<evidence type="ECO:0000256" key="10">
    <source>
        <dbReference type="SAM" id="Phobius"/>
    </source>
</evidence>
<evidence type="ECO:0000256" key="9">
    <source>
        <dbReference type="RuleBase" id="RU000461"/>
    </source>
</evidence>
<comment type="caution">
    <text evidence="11">The sequence shown here is derived from an EMBL/GenBank/DDBJ whole genome shotgun (WGS) entry which is preliminary data.</text>
</comment>
<organism evidence="11 12">
    <name type="scientific">Tetracentron sinense</name>
    <name type="common">Spur-leaf</name>
    <dbReference type="NCBI Taxonomy" id="13715"/>
    <lineage>
        <taxon>Eukaryota</taxon>
        <taxon>Viridiplantae</taxon>
        <taxon>Streptophyta</taxon>
        <taxon>Embryophyta</taxon>
        <taxon>Tracheophyta</taxon>
        <taxon>Spermatophyta</taxon>
        <taxon>Magnoliopsida</taxon>
        <taxon>Trochodendrales</taxon>
        <taxon>Trochodendraceae</taxon>
        <taxon>Tetracentron</taxon>
    </lineage>
</organism>
<dbReference type="FunFam" id="1.10.630.10:FF:000022">
    <property type="entry name" value="Taxadiene 5-alpha hydroxylase"/>
    <property type="match status" value="1"/>
</dbReference>
<protein>
    <recommendedName>
        <fullName evidence="13">Cytochrome P450</fullName>
    </recommendedName>
</protein>
<comment type="similarity">
    <text evidence="2 9">Belongs to the cytochrome P450 family.</text>
</comment>